<evidence type="ECO:0000259" key="2">
    <source>
        <dbReference type="Pfam" id="PF00248"/>
    </source>
</evidence>
<name>A0A327JQK3_9HYPH</name>
<protein>
    <submittedName>
        <fullName evidence="3">Aldo/keto reductase</fullName>
    </submittedName>
</protein>
<dbReference type="PANTHER" id="PTHR43364:SF4">
    <property type="entry name" value="NAD(P)-LINKED OXIDOREDUCTASE SUPERFAMILY PROTEIN"/>
    <property type="match status" value="1"/>
</dbReference>
<sequence>MDYTTLGRTELRVSTLCLGSMTWGSQNTEAEGHAQIDRALDAGINFIDTAEMYPANPGPSDYPGKTEDYIGTWIEKSGRRGDVVLATKITGEGSSRARGGAPITPQAIREALDASLKRLRTDYVDLYQLHWPNRGSYHFRKYWDYDPTGIDPAVVRQDIADTLGELQRQVEAGKIRHVGLSNETAWGTRQFLEISEREGLPRVATIQNEYSLMCRIFDLDLGELACAEDVDLLAYSPLACGILSGKYAGDTTPEGSRRSLNATINGRLVPTIWPAHDAYLEIARKHGLDPAQMALAFCLTRPFMGSVIFGATSIPQLETALGAADLTLSDEVMDDIKAVHRQHPMPF</sequence>
<reference evidence="3 4" key="1">
    <citation type="submission" date="2017-07" db="EMBL/GenBank/DDBJ databases">
        <title>Draft Genome Sequences of Select Purple Nonsulfur Bacteria.</title>
        <authorList>
            <person name="Lasarre B."/>
            <person name="Mckinlay J.B."/>
        </authorList>
    </citation>
    <scope>NUCLEOTIDE SEQUENCE [LARGE SCALE GENOMIC DNA]</scope>
    <source>
        <strain evidence="3 4">DSM 11290</strain>
    </source>
</reference>
<dbReference type="EMBL" id="NPEV01000042">
    <property type="protein sequence ID" value="RAI25678.1"/>
    <property type="molecule type" value="Genomic_DNA"/>
</dbReference>
<dbReference type="Proteomes" id="UP000249299">
    <property type="component" value="Unassembled WGS sequence"/>
</dbReference>
<dbReference type="RefSeq" id="WP_111435611.1">
    <property type="nucleotide sequence ID" value="NZ_JACIGG010000003.1"/>
</dbReference>
<evidence type="ECO:0000313" key="3">
    <source>
        <dbReference type="EMBL" id="RAI25678.1"/>
    </source>
</evidence>
<accession>A0A327JQK3</accession>
<dbReference type="AlphaFoldDB" id="A0A327JQK3"/>
<dbReference type="InterPro" id="IPR023210">
    <property type="entry name" value="NADP_OxRdtase_dom"/>
</dbReference>
<keyword evidence="1" id="KW-0560">Oxidoreductase</keyword>
<gene>
    <name evidence="3" type="ORF">CH339_17115</name>
</gene>
<proteinExistence type="predicted"/>
<dbReference type="CDD" id="cd19094">
    <property type="entry name" value="AKR_Tas-like"/>
    <property type="match status" value="1"/>
</dbReference>
<dbReference type="GO" id="GO:0016491">
    <property type="term" value="F:oxidoreductase activity"/>
    <property type="evidence" value="ECO:0007669"/>
    <property type="project" value="UniProtKB-KW"/>
</dbReference>
<dbReference type="Gene3D" id="3.20.20.100">
    <property type="entry name" value="NADP-dependent oxidoreductase domain"/>
    <property type="match status" value="1"/>
</dbReference>
<dbReference type="InterPro" id="IPR050523">
    <property type="entry name" value="AKR_Detox_Biosynth"/>
</dbReference>
<dbReference type="OrthoDB" id="9774523at2"/>
<dbReference type="InterPro" id="IPR036812">
    <property type="entry name" value="NAD(P)_OxRdtase_dom_sf"/>
</dbReference>
<dbReference type="PANTHER" id="PTHR43364">
    <property type="entry name" value="NADH-SPECIFIC METHYLGLYOXAL REDUCTASE-RELATED"/>
    <property type="match status" value="1"/>
</dbReference>
<dbReference type="Pfam" id="PF00248">
    <property type="entry name" value="Aldo_ket_red"/>
    <property type="match status" value="1"/>
</dbReference>
<dbReference type="SUPFAM" id="SSF51430">
    <property type="entry name" value="NAD(P)-linked oxidoreductase"/>
    <property type="match status" value="1"/>
</dbReference>
<evidence type="ECO:0000256" key="1">
    <source>
        <dbReference type="ARBA" id="ARBA00023002"/>
    </source>
</evidence>
<organism evidence="3 4">
    <name type="scientific">Rhodobium orientis</name>
    <dbReference type="NCBI Taxonomy" id="34017"/>
    <lineage>
        <taxon>Bacteria</taxon>
        <taxon>Pseudomonadati</taxon>
        <taxon>Pseudomonadota</taxon>
        <taxon>Alphaproteobacteria</taxon>
        <taxon>Hyphomicrobiales</taxon>
        <taxon>Rhodobiaceae</taxon>
        <taxon>Rhodobium</taxon>
    </lineage>
</organism>
<keyword evidence="4" id="KW-1185">Reference proteome</keyword>
<feature type="domain" description="NADP-dependent oxidoreductase" evidence="2">
    <location>
        <begin position="16"/>
        <end position="339"/>
    </location>
</feature>
<comment type="caution">
    <text evidence="3">The sequence shown here is derived from an EMBL/GenBank/DDBJ whole genome shotgun (WGS) entry which is preliminary data.</text>
</comment>
<evidence type="ECO:0000313" key="4">
    <source>
        <dbReference type="Proteomes" id="UP000249299"/>
    </source>
</evidence>